<reference evidence="2 3" key="1">
    <citation type="journal article" date="2016" name="Mol. Biol. Evol.">
        <title>Comparative Genomics of Early-Diverging Mushroom-Forming Fungi Provides Insights into the Origins of Lignocellulose Decay Capabilities.</title>
        <authorList>
            <person name="Nagy L.G."/>
            <person name="Riley R."/>
            <person name="Tritt A."/>
            <person name="Adam C."/>
            <person name="Daum C."/>
            <person name="Floudas D."/>
            <person name="Sun H."/>
            <person name="Yadav J.S."/>
            <person name="Pangilinan J."/>
            <person name="Larsson K.H."/>
            <person name="Matsuura K."/>
            <person name="Barry K."/>
            <person name="Labutti K."/>
            <person name="Kuo R."/>
            <person name="Ohm R.A."/>
            <person name="Bhattacharya S.S."/>
            <person name="Shirouzu T."/>
            <person name="Yoshinaga Y."/>
            <person name="Martin F.M."/>
            <person name="Grigoriev I.V."/>
            <person name="Hibbett D.S."/>
        </authorList>
    </citation>
    <scope>NUCLEOTIDE SEQUENCE [LARGE SCALE GENOMIC DNA]</scope>
    <source>
        <strain evidence="2 3">CBS 109695</strain>
    </source>
</reference>
<protein>
    <submittedName>
        <fullName evidence="2">Uncharacterized protein</fullName>
    </submittedName>
</protein>
<keyword evidence="1" id="KW-0732">Signal</keyword>
<keyword evidence="3" id="KW-1185">Reference proteome</keyword>
<evidence type="ECO:0000256" key="1">
    <source>
        <dbReference type="SAM" id="SignalP"/>
    </source>
</evidence>
<dbReference type="EMBL" id="KV417697">
    <property type="protein sequence ID" value="KZP09569.1"/>
    <property type="molecule type" value="Genomic_DNA"/>
</dbReference>
<name>A0A165YHN6_9AGAM</name>
<feature type="signal peptide" evidence="1">
    <location>
        <begin position="1"/>
        <end position="26"/>
    </location>
</feature>
<proteinExistence type="predicted"/>
<sequence>MPKKKCFIVPTALICLTVMEVESVGAFQGILHSELRSAKLKDAAVGWIDTLLALHRVRRGQSQNTNAASRATISEDFSAVQSTLGMINNIREGHADFLITVYVGYTCDFEDVENGLFGIPILVKIRLVKPSLTHTHILTYSPYLELRLHLAIIHF</sequence>
<evidence type="ECO:0000313" key="3">
    <source>
        <dbReference type="Proteomes" id="UP000076532"/>
    </source>
</evidence>
<gene>
    <name evidence="2" type="ORF">FIBSPDRAFT_233235</name>
</gene>
<feature type="chain" id="PRO_5007869518" evidence="1">
    <location>
        <begin position="27"/>
        <end position="155"/>
    </location>
</feature>
<evidence type="ECO:0000313" key="2">
    <source>
        <dbReference type="EMBL" id="KZP09569.1"/>
    </source>
</evidence>
<accession>A0A165YHN6</accession>
<dbReference type="AlphaFoldDB" id="A0A165YHN6"/>
<organism evidence="2 3">
    <name type="scientific">Athelia psychrophila</name>
    <dbReference type="NCBI Taxonomy" id="1759441"/>
    <lineage>
        <taxon>Eukaryota</taxon>
        <taxon>Fungi</taxon>
        <taxon>Dikarya</taxon>
        <taxon>Basidiomycota</taxon>
        <taxon>Agaricomycotina</taxon>
        <taxon>Agaricomycetes</taxon>
        <taxon>Agaricomycetidae</taxon>
        <taxon>Atheliales</taxon>
        <taxon>Atheliaceae</taxon>
        <taxon>Athelia</taxon>
    </lineage>
</organism>
<dbReference type="Proteomes" id="UP000076532">
    <property type="component" value="Unassembled WGS sequence"/>
</dbReference>